<feature type="region of interest" description="Disordered" evidence="2">
    <location>
        <begin position="14"/>
        <end position="33"/>
    </location>
</feature>
<sequence>MARSDANARAVRAARAARGLLPGSPPQDGGRTSDRLARLINEARPEQPSVIRELGLGALQVWQTMLARRGGRGREPVPATILFTDLVGFSTWALGAGDDQVLRLLSEVNAVTESVISARGGSVVKYLGDGTMAVFLDGTEAIEAAHEAICAVSALTIDSYRPQLRAGLHTGTPRAVGDDFIGVDVNIAARVADAAGPGELFASDATLNNADAERYHRRKRRFKAKGVPSDLVVYAVVPRYEQ</sequence>
<dbReference type="PANTHER" id="PTHR43081:SF19">
    <property type="entry name" value="PH-SENSITIVE ADENYLATE CYCLASE RV1264"/>
    <property type="match status" value="1"/>
</dbReference>
<feature type="domain" description="Guanylate cyclase" evidence="3">
    <location>
        <begin position="80"/>
        <end position="192"/>
    </location>
</feature>
<dbReference type="PROSITE" id="PS50125">
    <property type="entry name" value="GUANYLATE_CYCLASE_2"/>
    <property type="match status" value="1"/>
</dbReference>
<evidence type="ECO:0000259" key="3">
    <source>
        <dbReference type="PROSITE" id="PS50125"/>
    </source>
</evidence>
<proteinExistence type="inferred from homology"/>
<dbReference type="InterPro" id="IPR050697">
    <property type="entry name" value="Adenylyl/Guanylyl_Cyclase_3/4"/>
</dbReference>
<comment type="caution">
    <text evidence="4">The sequence shown here is derived from an EMBL/GenBank/DDBJ whole genome shotgun (WGS) entry which is preliminary data.</text>
</comment>
<evidence type="ECO:0000313" key="5">
    <source>
        <dbReference type="Proteomes" id="UP001143347"/>
    </source>
</evidence>
<dbReference type="SMART" id="SM00044">
    <property type="entry name" value="CYCc"/>
    <property type="match status" value="1"/>
</dbReference>
<dbReference type="Proteomes" id="UP001143347">
    <property type="component" value="Unassembled WGS sequence"/>
</dbReference>
<keyword evidence="5" id="KW-1185">Reference proteome</keyword>
<dbReference type="AlphaFoldDB" id="A0A9X3D7S1"/>
<organism evidence="4 5">
    <name type="scientific">Gordonia aquimaris</name>
    <dbReference type="NCBI Taxonomy" id="2984863"/>
    <lineage>
        <taxon>Bacteria</taxon>
        <taxon>Bacillati</taxon>
        <taxon>Actinomycetota</taxon>
        <taxon>Actinomycetes</taxon>
        <taxon>Mycobacteriales</taxon>
        <taxon>Gordoniaceae</taxon>
        <taxon>Gordonia</taxon>
    </lineage>
</organism>
<dbReference type="InterPro" id="IPR001054">
    <property type="entry name" value="A/G_cyclase"/>
</dbReference>
<accession>A0A9X3D7S1</accession>
<dbReference type="CDD" id="cd07302">
    <property type="entry name" value="CHD"/>
    <property type="match status" value="1"/>
</dbReference>
<evidence type="ECO:0000256" key="1">
    <source>
        <dbReference type="ARBA" id="ARBA00005381"/>
    </source>
</evidence>
<dbReference type="EMBL" id="JAPKFM010000030">
    <property type="protein sequence ID" value="MCX2966663.1"/>
    <property type="molecule type" value="Genomic_DNA"/>
</dbReference>
<dbReference type="Pfam" id="PF00211">
    <property type="entry name" value="Guanylate_cyc"/>
    <property type="match status" value="1"/>
</dbReference>
<comment type="similarity">
    <text evidence="1">Belongs to the adenylyl cyclase class-3 family.</text>
</comment>
<evidence type="ECO:0000313" key="4">
    <source>
        <dbReference type="EMBL" id="MCX2966663.1"/>
    </source>
</evidence>
<dbReference type="GO" id="GO:0035556">
    <property type="term" value="P:intracellular signal transduction"/>
    <property type="evidence" value="ECO:0007669"/>
    <property type="project" value="InterPro"/>
</dbReference>
<dbReference type="GO" id="GO:0006171">
    <property type="term" value="P:cAMP biosynthetic process"/>
    <property type="evidence" value="ECO:0007669"/>
    <property type="project" value="TreeGrafter"/>
</dbReference>
<dbReference type="Gene3D" id="3.30.70.1230">
    <property type="entry name" value="Nucleotide cyclase"/>
    <property type="match status" value="1"/>
</dbReference>
<protein>
    <submittedName>
        <fullName evidence="4">Adenylate/guanylate cyclase domain-containing protein</fullName>
    </submittedName>
</protein>
<dbReference type="InterPro" id="IPR029787">
    <property type="entry name" value="Nucleotide_cyclase"/>
</dbReference>
<name>A0A9X3D7S1_9ACTN</name>
<dbReference type="PANTHER" id="PTHR43081">
    <property type="entry name" value="ADENYLATE CYCLASE, TERMINAL-DIFFERENTIATION SPECIFIC-RELATED"/>
    <property type="match status" value="1"/>
</dbReference>
<dbReference type="SUPFAM" id="SSF55073">
    <property type="entry name" value="Nucleotide cyclase"/>
    <property type="match status" value="1"/>
</dbReference>
<reference evidence="4" key="1">
    <citation type="submission" date="2022-10" db="EMBL/GenBank/DDBJ databases">
        <title>WGS of marine actinomycetes from Thailand.</title>
        <authorList>
            <person name="Thawai C."/>
        </authorList>
    </citation>
    <scope>NUCLEOTIDE SEQUENCE</scope>
    <source>
        <strain evidence="4">SW21</strain>
    </source>
</reference>
<evidence type="ECO:0000256" key="2">
    <source>
        <dbReference type="SAM" id="MobiDB-lite"/>
    </source>
</evidence>
<gene>
    <name evidence="4" type="ORF">OSB52_21530</name>
</gene>
<dbReference type="GO" id="GO:0004016">
    <property type="term" value="F:adenylate cyclase activity"/>
    <property type="evidence" value="ECO:0007669"/>
    <property type="project" value="UniProtKB-ARBA"/>
</dbReference>